<organism evidence="1 2">
    <name type="scientific">Kitasatospora atroaurantiaca</name>
    <dbReference type="NCBI Taxonomy" id="285545"/>
    <lineage>
        <taxon>Bacteria</taxon>
        <taxon>Bacillati</taxon>
        <taxon>Actinomycetota</taxon>
        <taxon>Actinomycetes</taxon>
        <taxon>Kitasatosporales</taxon>
        <taxon>Streptomycetaceae</taxon>
        <taxon>Kitasatospora</taxon>
    </lineage>
</organism>
<proteinExistence type="predicted"/>
<dbReference type="Proteomes" id="UP000318416">
    <property type="component" value="Unassembled WGS sequence"/>
</dbReference>
<sequence>MSEEELLALPTAVSVPTAARALGIGVNKAYELIKLGQFPVRLLTLGETYKVPTASLRRVLGVEVHTQDSPA</sequence>
<name>A0A561EN12_9ACTN</name>
<reference evidence="1 2" key="1">
    <citation type="submission" date="2019-06" db="EMBL/GenBank/DDBJ databases">
        <title>Sequencing the genomes of 1000 actinobacteria strains.</title>
        <authorList>
            <person name="Klenk H.-P."/>
        </authorList>
    </citation>
    <scope>NUCLEOTIDE SEQUENCE [LARGE SCALE GENOMIC DNA]</scope>
    <source>
        <strain evidence="1 2">DSM 41649</strain>
    </source>
</reference>
<evidence type="ECO:0008006" key="3">
    <source>
        <dbReference type="Google" id="ProtNLM"/>
    </source>
</evidence>
<protein>
    <recommendedName>
        <fullName evidence="3">Excisionase family DNA binding protein</fullName>
    </recommendedName>
</protein>
<evidence type="ECO:0000313" key="2">
    <source>
        <dbReference type="Proteomes" id="UP000318416"/>
    </source>
</evidence>
<keyword evidence="2" id="KW-1185">Reference proteome</keyword>
<comment type="caution">
    <text evidence="1">The sequence shown here is derived from an EMBL/GenBank/DDBJ whole genome shotgun (WGS) entry which is preliminary data.</text>
</comment>
<dbReference type="AlphaFoldDB" id="A0A561EN12"/>
<gene>
    <name evidence="1" type="ORF">FB465_2009</name>
</gene>
<dbReference type="RefSeq" id="WP_246192595.1">
    <property type="nucleotide sequence ID" value="NZ_BAAABR010000054.1"/>
</dbReference>
<dbReference type="EMBL" id="VIVR01000001">
    <property type="protein sequence ID" value="TWE17011.1"/>
    <property type="molecule type" value="Genomic_DNA"/>
</dbReference>
<accession>A0A561EN12</accession>
<evidence type="ECO:0000313" key="1">
    <source>
        <dbReference type="EMBL" id="TWE17011.1"/>
    </source>
</evidence>